<dbReference type="SMART" id="SM00028">
    <property type="entry name" value="TPR"/>
    <property type="match status" value="1"/>
</dbReference>
<accession>A0A453BT57</accession>
<dbReference type="EnsemblPlants" id="AET2Gv20624100.40">
    <property type="protein sequence ID" value="AET2Gv20624100.40"/>
    <property type="gene ID" value="AET2Gv20624100"/>
</dbReference>
<sequence>MKAQGLVQEAYACYLEAIRIDPHFAIAWSNLAGLFMEVGDLNKAMQYYKEAVKLKPSFADAHLNQGNVYKAMGMLQEA</sequence>
<dbReference type="PROSITE" id="PS50293">
    <property type="entry name" value="TPR_REGION"/>
    <property type="match status" value="1"/>
</dbReference>
<name>A0A453BT57_AEGTS</name>
<dbReference type="Pfam" id="PF13414">
    <property type="entry name" value="TPR_11"/>
    <property type="match status" value="1"/>
</dbReference>
<reference evidence="3" key="1">
    <citation type="journal article" date="2014" name="Science">
        <title>Ancient hybridizations among the ancestral genomes of bread wheat.</title>
        <authorList>
            <consortium name="International Wheat Genome Sequencing Consortium,"/>
            <person name="Marcussen T."/>
            <person name="Sandve S.R."/>
            <person name="Heier L."/>
            <person name="Spannagl M."/>
            <person name="Pfeifer M."/>
            <person name="Jakobsen K.S."/>
            <person name="Wulff B.B."/>
            <person name="Steuernagel B."/>
            <person name="Mayer K.F."/>
            <person name="Olsen O.A."/>
        </authorList>
    </citation>
    <scope>NUCLEOTIDE SEQUENCE [LARGE SCALE GENOMIC DNA]</scope>
    <source>
        <strain evidence="3">cv. AL8/78</strain>
    </source>
</reference>
<dbReference type="Gene3D" id="1.25.40.10">
    <property type="entry name" value="Tetratricopeptide repeat domain"/>
    <property type="match status" value="1"/>
</dbReference>
<keyword evidence="3" id="KW-1185">Reference proteome</keyword>
<dbReference type="InterPro" id="IPR011990">
    <property type="entry name" value="TPR-like_helical_dom_sf"/>
</dbReference>
<dbReference type="SUPFAM" id="SSF48452">
    <property type="entry name" value="TPR-like"/>
    <property type="match status" value="1"/>
</dbReference>
<dbReference type="PANTHER" id="PTHR44366">
    <property type="entry name" value="UDP-N-ACETYLGLUCOSAMINE--PEPTIDE N-ACETYLGLUCOSAMINYLTRANSFERASE 110 KDA SUBUNIT"/>
    <property type="match status" value="1"/>
</dbReference>
<dbReference type="GO" id="GO:0006493">
    <property type="term" value="P:protein O-linked glycosylation"/>
    <property type="evidence" value="ECO:0007669"/>
    <property type="project" value="InterPro"/>
</dbReference>
<reference evidence="2" key="3">
    <citation type="journal article" date="2017" name="Nature">
        <title>Genome sequence of the progenitor of the wheat D genome Aegilops tauschii.</title>
        <authorList>
            <person name="Luo M.C."/>
            <person name="Gu Y.Q."/>
            <person name="Puiu D."/>
            <person name="Wang H."/>
            <person name="Twardziok S.O."/>
            <person name="Deal K.R."/>
            <person name="Huo N."/>
            <person name="Zhu T."/>
            <person name="Wang L."/>
            <person name="Wang Y."/>
            <person name="McGuire P.E."/>
            <person name="Liu S."/>
            <person name="Long H."/>
            <person name="Ramasamy R.K."/>
            <person name="Rodriguez J.C."/>
            <person name="Van S.L."/>
            <person name="Yuan L."/>
            <person name="Wang Z."/>
            <person name="Xia Z."/>
            <person name="Xiao L."/>
            <person name="Anderson O.D."/>
            <person name="Ouyang S."/>
            <person name="Liang Y."/>
            <person name="Zimin A.V."/>
            <person name="Pertea G."/>
            <person name="Qi P."/>
            <person name="Bennetzen J.L."/>
            <person name="Dai X."/>
            <person name="Dawson M.W."/>
            <person name="Muller H.G."/>
            <person name="Kugler K."/>
            <person name="Rivarola-Duarte L."/>
            <person name="Spannagl M."/>
            <person name="Mayer K.F.X."/>
            <person name="Lu F.H."/>
            <person name="Bevan M.W."/>
            <person name="Leroy P."/>
            <person name="Li P."/>
            <person name="You F.M."/>
            <person name="Sun Q."/>
            <person name="Liu Z."/>
            <person name="Lyons E."/>
            <person name="Wicker T."/>
            <person name="Salzberg S.L."/>
            <person name="Devos K.M."/>
            <person name="Dvorak J."/>
        </authorList>
    </citation>
    <scope>NUCLEOTIDE SEQUENCE [LARGE SCALE GENOMIC DNA]</scope>
    <source>
        <strain evidence="2">cv. AL8/78</strain>
    </source>
</reference>
<evidence type="ECO:0000313" key="3">
    <source>
        <dbReference type="Proteomes" id="UP000015105"/>
    </source>
</evidence>
<reference evidence="3" key="2">
    <citation type="journal article" date="2017" name="Nat. Plants">
        <title>The Aegilops tauschii genome reveals multiple impacts of transposons.</title>
        <authorList>
            <person name="Zhao G."/>
            <person name="Zou C."/>
            <person name="Li K."/>
            <person name="Wang K."/>
            <person name="Li T."/>
            <person name="Gao L."/>
            <person name="Zhang X."/>
            <person name="Wang H."/>
            <person name="Yang Z."/>
            <person name="Liu X."/>
            <person name="Jiang W."/>
            <person name="Mao L."/>
            <person name="Kong X."/>
            <person name="Jiao Y."/>
            <person name="Jia J."/>
        </authorList>
    </citation>
    <scope>NUCLEOTIDE SEQUENCE [LARGE SCALE GENOMIC DNA]</scope>
    <source>
        <strain evidence="3">cv. AL8/78</strain>
    </source>
</reference>
<dbReference type="Gramene" id="AET2Gv20624100.40">
    <property type="protein sequence ID" value="AET2Gv20624100.40"/>
    <property type="gene ID" value="AET2Gv20624100"/>
</dbReference>
<feature type="repeat" description="TPR" evidence="1">
    <location>
        <begin position="25"/>
        <end position="58"/>
    </location>
</feature>
<dbReference type="Pfam" id="PF13181">
    <property type="entry name" value="TPR_8"/>
    <property type="match status" value="1"/>
</dbReference>
<evidence type="ECO:0000256" key="1">
    <source>
        <dbReference type="PROSITE-ProRule" id="PRU00339"/>
    </source>
</evidence>
<reference evidence="2" key="5">
    <citation type="journal article" date="2021" name="G3 (Bethesda)">
        <title>Aegilops tauschii genome assembly Aet v5.0 features greater sequence contiguity and improved annotation.</title>
        <authorList>
            <person name="Wang L."/>
            <person name="Zhu T."/>
            <person name="Rodriguez J.C."/>
            <person name="Deal K.R."/>
            <person name="Dubcovsky J."/>
            <person name="McGuire P.E."/>
            <person name="Lux T."/>
            <person name="Spannagl M."/>
            <person name="Mayer K.F.X."/>
            <person name="Baldrich P."/>
            <person name="Meyers B.C."/>
            <person name="Huo N."/>
            <person name="Gu Y.Q."/>
            <person name="Zhou H."/>
            <person name="Devos K.M."/>
            <person name="Bennetzen J.L."/>
            <person name="Unver T."/>
            <person name="Budak H."/>
            <person name="Gulick P.J."/>
            <person name="Galiba G."/>
            <person name="Kalapos B."/>
            <person name="Nelson D.R."/>
            <person name="Li P."/>
            <person name="You F.M."/>
            <person name="Luo M.C."/>
            <person name="Dvorak J."/>
        </authorList>
    </citation>
    <scope>NUCLEOTIDE SEQUENCE [LARGE SCALE GENOMIC DNA]</scope>
    <source>
        <strain evidence="2">cv. AL8/78</strain>
    </source>
</reference>
<dbReference type="PANTHER" id="PTHR44366:SF1">
    <property type="entry name" value="UDP-N-ACETYLGLUCOSAMINE--PEPTIDE N-ACETYLGLUCOSAMINYLTRANSFERASE 110 KDA SUBUNIT"/>
    <property type="match status" value="1"/>
</dbReference>
<proteinExistence type="predicted"/>
<evidence type="ECO:0000313" key="2">
    <source>
        <dbReference type="EnsemblPlants" id="AET2Gv20624100.40"/>
    </source>
</evidence>
<protein>
    <submittedName>
        <fullName evidence="2">Uncharacterized protein</fullName>
    </submittedName>
</protein>
<dbReference type="AlphaFoldDB" id="A0A453BT57"/>
<organism evidence="2 3">
    <name type="scientific">Aegilops tauschii subsp. strangulata</name>
    <name type="common">Goatgrass</name>
    <dbReference type="NCBI Taxonomy" id="200361"/>
    <lineage>
        <taxon>Eukaryota</taxon>
        <taxon>Viridiplantae</taxon>
        <taxon>Streptophyta</taxon>
        <taxon>Embryophyta</taxon>
        <taxon>Tracheophyta</taxon>
        <taxon>Spermatophyta</taxon>
        <taxon>Magnoliopsida</taxon>
        <taxon>Liliopsida</taxon>
        <taxon>Poales</taxon>
        <taxon>Poaceae</taxon>
        <taxon>BOP clade</taxon>
        <taxon>Pooideae</taxon>
        <taxon>Triticodae</taxon>
        <taxon>Triticeae</taxon>
        <taxon>Triticinae</taxon>
        <taxon>Aegilops</taxon>
    </lineage>
</organism>
<dbReference type="GO" id="GO:0097363">
    <property type="term" value="F:protein O-acetylglucosaminyltransferase activity"/>
    <property type="evidence" value="ECO:0007669"/>
    <property type="project" value="TreeGrafter"/>
</dbReference>
<dbReference type="PROSITE" id="PS50005">
    <property type="entry name" value="TPR"/>
    <property type="match status" value="1"/>
</dbReference>
<dbReference type="Proteomes" id="UP000015105">
    <property type="component" value="Chromosome 2D"/>
</dbReference>
<dbReference type="InterPro" id="IPR037919">
    <property type="entry name" value="OGT"/>
</dbReference>
<dbReference type="InterPro" id="IPR019734">
    <property type="entry name" value="TPR_rpt"/>
</dbReference>
<keyword evidence="1" id="KW-0802">TPR repeat</keyword>
<reference evidence="2" key="4">
    <citation type="submission" date="2019-03" db="UniProtKB">
        <authorList>
            <consortium name="EnsemblPlants"/>
        </authorList>
    </citation>
    <scope>IDENTIFICATION</scope>
</reference>